<proteinExistence type="predicted"/>
<organism evidence="2 3">
    <name type="scientific">Malassezia furfur</name>
    <name type="common">Pityriasis versicolor infection agent</name>
    <name type="synonym">Pityrosporum furfur</name>
    <dbReference type="NCBI Taxonomy" id="55194"/>
    <lineage>
        <taxon>Eukaryota</taxon>
        <taxon>Fungi</taxon>
        <taxon>Dikarya</taxon>
        <taxon>Basidiomycota</taxon>
        <taxon>Ustilaginomycotina</taxon>
        <taxon>Malasseziomycetes</taxon>
        <taxon>Malasseziales</taxon>
        <taxon>Malasseziaceae</taxon>
        <taxon>Malassezia</taxon>
    </lineage>
</organism>
<dbReference type="GO" id="GO:0004045">
    <property type="term" value="F:peptidyl-tRNA hydrolase activity"/>
    <property type="evidence" value="ECO:0007669"/>
    <property type="project" value="UniProtKB-EC"/>
</dbReference>
<evidence type="ECO:0000313" key="2">
    <source>
        <dbReference type="EMBL" id="WFD48789.1"/>
    </source>
</evidence>
<dbReference type="InterPro" id="IPR000352">
    <property type="entry name" value="Pep_chain_release_fac_I"/>
</dbReference>
<reference evidence="2 3" key="1">
    <citation type="journal article" date="2020" name="Elife">
        <title>Loss of centromere function drives karyotype evolution in closely related Malassezia species.</title>
        <authorList>
            <person name="Sankaranarayanan S.R."/>
            <person name="Ianiri G."/>
            <person name="Coelho M.A."/>
            <person name="Reza M.H."/>
            <person name="Thimmappa B.C."/>
            <person name="Ganguly P."/>
            <person name="Vadnala R.N."/>
            <person name="Sun S."/>
            <person name="Siddharthan R."/>
            <person name="Tellgren-Roth C."/>
            <person name="Dawson T.L."/>
            <person name="Heitman J."/>
            <person name="Sanyal K."/>
        </authorList>
    </citation>
    <scope>NUCLEOTIDE SEQUENCE [LARGE SCALE GENOMIC DNA]</scope>
    <source>
        <strain evidence="2">CBS14141</strain>
    </source>
</reference>
<dbReference type="InterPro" id="IPR052104">
    <property type="entry name" value="Mito_Release_Factor_mL62"/>
</dbReference>
<feature type="domain" description="Prokaryotic-type class I peptide chain release factors" evidence="1">
    <location>
        <begin position="68"/>
        <end position="84"/>
    </location>
</feature>
<dbReference type="EC" id="3.1.1.29" evidence="2"/>
<sequence length="130" mass="14248">MLAARSALPRAAHALLGAPLAAYRGRAGALGAPVRATHTWDDAERRSWVDAFRSQPLTARDVHISFARSSGPGGQNVNKLNTKVHARYDLQNRALPQPLVRDLAKRSVRWFASMAHAAALYPVCARTTRR</sequence>
<keyword evidence="2" id="KW-0378">Hydrolase</keyword>
<evidence type="ECO:0000313" key="3">
    <source>
        <dbReference type="Proteomes" id="UP000818624"/>
    </source>
</evidence>
<protein>
    <submittedName>
        <fullName evidence="2">Aminoacyl-tRNA hydrolase</fullName>
        <ecNumber evidence="2">3.1.1.29</ecNumber>
    </submittedName>
</protein>
<dbReference type="EMBL" id="CP046236">
    <property type="protein sequence ID" value="WFD48789.1"/>
    <property type="molecule type" value="Genomic_DNA"/>
</dbReference>
<accession>A0ABY8EUZ6</accession>
<dbReference type="PANTHER" id="PTHR11075">
    <property type="entry name" value="PEPTIDE CHAIN RELEASE FACTOR"/>
    <property type="match status" value="1"/>
</dbReference>
<dbReference type="PROSITE" id="PS00745">
    <property type="entry name" value="RF_PROK_I"/>
    <property type="match status" value="1"/>
</dbReference>
<keyword evidence="3" id="KW-1185">Reference proteome</keyword>
<name>A0ABY8EUZ6_MALFU</name>
<dbReference type="SUPFAM" id="SSF110916">
    <property type="entry name" value="Peptidyl-tRNA hydrolase domain-like"/>
    <property type="match status" value="1"/>
</dbReference>
<gene>
    <name evidence="2" type="ORF">GLX27_003460</name>
</gene>
<dbReference type="PANTHER" id="PTHR11075:SF54">
    <property type="entry name" value="LARGE RIBOSOMAL SUBUNIT PROTEIN ML62"/>
    <property type="match status" value="1"/>
</dbReference>
<dbReference type="Proteomes" id="UP000818624">
    <property type="component" value="Chromosome 3"/>
</dbReference>
<evidence type="ECO:0000259" key="1">
    <source>
        <dbReference type="PROSITE" id="PS00745"/>
    </source>
</evidence>
<dbReference type="Gene3D" id="3.30.160.20">
    <property type="match status" value="1"/>
</dbReference>